<dbReference type="PANTHER" id="PTHR23416">
    <property type="entry name" value="SIALIC ACID SYNTHASE-RELATED"/>
    <property type="match status" value="1"/>
</dbReference>
<sequence>MTLLHQTIDRAYRLMGRKEYKVDRSLKARELFANTANRILPILRGAVLGLLFKSHKGIIMIGPRVTLRGLSRLKVGKSLNIERDVELNAMARNGVVFGDNVTIKRGTIIECAAVLRNLGDSLLVGDRVGFSPYCYICIRGPVEIGSDTIFGPGAMLYSENHVFKDLNTVISEQGEVSVGVKIGKGCWIASQATILDGVTLGDGCVVAANSVVTKSFAANSIVAGVPAKRIGMRNDQN</sequence>
<reference evidence="2" key="1">
    <citation type="submission" date="2017-05" db="EMBL/GenBank/DDBJ databases">
        <authorList>
            <person name="Rodrigo-Torres L."/>
            <person name="Arahal R. D."/>
            <person name="Lucena T."/>
        </authorList>
    </citation>
    <scope>NUCLEOTIDE SEQUENCE [LARGE SCALE GENOMIC DNA]</scope>
    <source>
        <strain evidence="2">CECT 8868</strain>
    </source>
</reference>
<evidence type="ECO:0000313" key="2">
    <source>
        <dbReference type="Proteomes" id="UP000203464"/>
    </source>
</evidence>
<dbReference type="InterPro" id="IPR011004">
    <property type="entry name" value="Trimer_LpxA-like_sf"/>
</dbReference>
<keyword evidence="1" id="KW-0012">Acyltransferase</keyword>
<proteinExistence type="predicted"/>
<evidence type="ECO:0000313" key="1">
    <source>
        <dbReference type="EMBL" id="SMX45318.1"/>
    </source>
</evidence>
<dbReference type="InterPro" id="IPR001451">
    <property type="entry name" value="Hexapep"/>
</dbReference>
<dbReference type="GO" id="GO:0008925">
    <property type="term" value="F:maltose O-acetyltransferase activity"/>
    <property type="evidence" value="ECO:0007669"/>
    <property type="project" value="UniProtKB-EC"/>
</dbReference>
<dbReference type="Proteomes" id="UP000203464">
    <property type="component" value="Unassembled WGS sequence"/>
</dbReference>
<dbReference type="EMBL" id="FXYD01000007">
    <property type="protein sequence ID" value="SMX45318.1"/>
    <property type="molecule type" value="Genomic_DNA"/>
</dbReference>
<protein>
    <submittedName>
        <fullName evidence="1">Maltose O-acetyltransferase</fullName>
        <ecNumber evidence="1">2.3.1.79</ecNumber>
    </submittedName>
</protein>
<dbReference type="InterPro" id="IPR051159">
    <property type="entry name" value="Hexapeptide_acetyltransf"/>
</dbReference>
<dbReference type="EC" id="2.3.1.79" evidence="1"/>
<name>A0A238KRG8_9RHOB</name>
<dbReference type="Pfam" id="PF00132">
    <property type="entry name" value="Hexapep"/>
    <property type="match status" value="1"/>
</dbReference>
<keyword evidence="2" id="KW-1185">Reference proteome</keyword>
<accession>A0A238KRG8</accession>
<dbReference type="RefSeq" id="WP_179214883.1">
    <property type="nucleotide sequence ID" value="NZ_FXYD01000007.1"/>
</dbReference>
<dbReference type="AlphaFoldDB" id="A0A238KRG8"/>
<keyword evidence="1" id="KW-0808">Transferase</keyword>
<organism evidence="1 2">
    <name type="scientific">Octadecabacter ascidiaceicola</name>
    <dbReference type="NCBI Taxonomy" id="1655543"/>
    <lineage>
        <taxon>Bacteria</taxon>
        <taxon>Pseudomonadati</taxon>
        <taxon>Pseudomonadota</taxon>
        <taxon>Alphaproteobacteria</taxon>
        <taxon>Rhodobacterales</taxon>
        <taxon>Roseobacteraceae</taxon>
        <taxon>Octadecabacter</taxon>
    </lineage>
</organism>
<dbReference type="Gene3D" id="2.160.10.10">
    <property type="entry name" value="Hexapeptide repeat proteins"/>
    <property type="match status" value="1"/>
</dbReference>
<dbReference type="SUPFAM" id="SSF51161">
    <property type="entry name" value="Trimeric LpxA-like enzymes"/>
    <property type="match status" value="1"/>
</dbReference>
<gene>
    <name evidence="1" type="primary">maa</name>
    <name evidence="1" type="ORF">OCA8868_03285</name>
</gene>
<dbReference type="CDD" id="cd04647">
    <property type="entry name" value="LbH_MAT_like"/>
    <property type="match status" value="1"/>
</dbReference>